<feature type="transmembrane region" description="Helical" evidence="2">
    <location>
        <begin position="245"/>
        <end position="266"/>
    </location>
</feature>
<dbReference type="Proteomes" id="UP001304300">
    <property type="component" value="Chromosome"/>
</dbReference>
<dbReference type="EMBL" id="CP136920">
    <property type="protein sequence ID" value="WOO41928.1"/>
    <property type="molecule type" value="Genomic_DNA"/>
</dbReference>
<proteinExistence type="predicted"/>
<feature type="region of interest" description="Disordered" evidence="1">
    <location>
        <begin position="390"/>
        <end position="409"/>
    </location>
</feature>
<reference evidence="3 4" key="1">
    <citation type="submission" date="2023-10" db="EMBL/GenBank/DDBJ databases">
        <title>Rubellicoccus peritrichatus gen. nov., sp. nov., isolated from an algae of coral reef tank.</title>
        <authorList>
            <person name="Luo J."/>
        </authorList>
    </citation>
    <scope>NUCLEOTIDE SEQUENCE [LARGE SCALE GENOMIC DNA]</scope>
    <source>
        <strain evidence="3 4">CR14</strain>
    </source>
</reference>
<evidence type="ECO:0000256" key="2">
    <source>
        <dbReference type="SAM" id="Phobius"/>
    </source>
</evidence>
<keyword evidence="2" id="KW-0812">Transmembrane</keyword>
<name>A0AAQ3QVS2_9BACT</name>
<sequence length="409" mass="44158">MPTLTQNQTSATAPTAASVELVTAARFVCQSIDIPEGMKSRDLAGFVSGMVEEESPLPLEHIAWGFVTARKGRKITKALAYASARNLVLGDDEPKSGGSILPSFAALHGLSFGGATWLFFLDSESLSAVYFSANESIPNRIISRYHHSDLDDWSGLAAVRAELLKSINPDSEDTVLDGIVRAELAGKPTRKKVPFSLEQKTTANGGWKAWRKTELSPESILIGADLRDPEFLSAELSSRRDGRSLVIAGGVFAAAIAIMGIFEMILGSRASQAEEALSQAEAQETAVEQLKEMEIMTKAVEATLQKQLLPFDWMMAVNEFRPEEIALTSAYMGSGDQMNLNGEGDNVKTVNDYVTALENSNRFSEVKLVEVKTGKNGATFRIELVIGDINAEPTPQPEEAEPATEVAGT</sequence>
<keyword evidence="2" id="KW-0472">Membrane</keyword>
<protein>
    <submittedName>
        <fullName evidence="3">PilN domain-containing protein</fullName>
    </submittedName>
</protein>
<gene>
    <name evidence="3" type="ORF">RZN69_02425</name>
</gene>
<keyword evidence="4" id="KW-1185">Reference proteome</keyword>
<dbReference type="RefSeq" id="WP_317834412.1">
    <property type="nucleotide sequence ID" value="NZ_CP136920.1"/>
</dbReference>
<evidence type="ECO:0000256" key="1">
    <source>
        <dbReference type="SAM" id="MobiDB-lite"/>
    </source>
</evidence>
<keyword evidence="2" id="KW-1133">Transmembrane helix</keyword>
<dbReference type="Pfam" id="PF05137">
    <property type="entry name" value="PilN"/>
    <property type="match status" value="1"/>
</dbReference>
<dbReference type="KEGG" id="puo:RZN69_02425"/>
<dbReference type="InterPro" id="IPR007813">
    <property type="entry name" value="PilN"/>
</dbReference>
<organism evidence="3 4">
    <name type="scientific">Rubellicoccus peritrichatus</name>
    <dbReference type="NCBI Taxonomy" id="3080537"/>
    <lineage>
        <taxon>Bacteria</taxon>
        <taxon>Pseudomonadati</taxon>
        <taxon>Verrucomicrobiota</taxon>
        <taxon>Opitutia</taxon>
        <taxon>Puniceicoccales</taxon>
        <taxon>Cerasicoccaceae</taxon>
        <taxon>Rubellicoccus</taxon>
    </lineage>
</organism>
<evidence type="ECO:0000313" key="3">
    <source>
        <dbReference type="EMBL" id="WOO41928.1"/>
    </source>
</evidence>
<evidence type="ECO:0000313" key="4">
    <source>
        <dbReference type="Proteomes" id="UP001304300"/>
    </source>
</evidence>
<dbReference type="AlphaFoldDB" id="A0AAQ3QVS2"/>
<accession>A0AAQ3QVS2</accession>